<dbReference type="EMBL" id="MGHD01000004">
    <property type="protein sequence ID" value="OGM60492.1"/>
    <property type="molecule type" value="Genomic_DNA"/>
</dbReference>
<feature type="compositionally biased region" description="Polar residues" evidence="1">
    <location>
        <begin position="208"/>
        <end position="242"/>
    </location>
</feature>
<protein>
    <recommendedName>
        <fullName evidence="5">Cohesin domain-containing protein</fullName>
    </recommendedName>
</protein>
<organism evidence="3 4">
    <name type="scientific">Candidatus Woesebacteria bacterium RIFCSPLOWO2_01_FULL_39_10b</name>
    <dbReference type="NCBI Taxonomy" id="1802517"/>
    <lineage>
        <taxon>Bacteria</taxon>
        <taxon>Candidatus Woeseibacteriota</taxon>
    </lineage>
</organism>
<sequence>MPVKKIAVALVIILVAVGGFAAGLILLRERQDLREKASTPTGTTEVSISPETGSYEIGESIETTIYFNPAGIAISGVAVRLMYPFSGGTPEVSVENIEINSTLLATGDWTCPTQDSTQQGESVIIDIACANTSASGFSASENTLLANVNLKVNRPPAVNPITLRFDAASSVITRKTDNQDILLIPSSTGVYTIGEAEVTPTSPPEATLTPTGTLVATRTPTPTSRLTVTPTSTISATPTVTSKGGEELPDAGISYPTIMGIVIGILMIGGALILIL</sequence>
<comment type="caution">
    <text evidence="3">The sequence shown here is derived from an EMBL/GenBank/DDBJ whole genome shotgun (WGS) entry which is preliminary data.</text>
</comment>
<evidence type="ECO:0000256" key="2">
    <source>
        <dbReference type="SAM" id="Phobius"/>
    </source>
</evidence>
<evidence type="ECO:0000313" key="3">
    <source>
        <dbReference type="EMBL" id="OGM60492.1"/>
    </source>
</evidence>
<reference evidence="3 4" key="1">
    <citation type="journal article" date="2016" name="Nat. Commun.">
        <title>Thousands of microbial genomes shed light on interconnected biogeochemical processes in an aquifer system.</title>
        <authorList>
            <person name="Anantharaman K."/>
            <person name="Brown C.T."/>
            <person name="Hug L.A."/>
            <person name="Sharon I."/>
            <person name="Castelle C.J."/>
            <person name="Probst A.J."/>
            <person name="Thomas B.C."/>
            <person name="Singh A."/>
            <person name="Wilkins M.J."/>
            <person name="Karaoz U."/>
            <person name="Brodie E.L."/>
            <person name="Williams K.H."/>
            <person name="Hubbard S.S."/>
            <person name="Banfield J.F."/>
        </authorList>
    </citation>
    <scope>NUCLEOTIDE SEQUENCE [LARGE SCALE GENOMIC DNA]</scope>
</reference>
<feature type="transmembrane region" description="Helical" evidence="2">
    <location>
        <begin position="6"/>
        <end position="27"/>
    </location>
</feature>
<dbReference type="AlphaFoldDB" id="A0A1F8B8X5"/>
<dbReference type="Proteomes" id="UP000176404">
    <property type="component" value="Unassembled WGS sequence"/>
</dbReference>
<name>A0A1F8B8X5_9BACT</name>
<evidence type="ECO:0000256" key="1">
    <source>
        <dbReference type="SAM" id="MobiDB-lite"/>
    </source>
</evidence>
<proteinExistence type="predicted"/>
<evidence type="ECO:0000313" key="4">
    <source>
        <dbReference type="Proteomes" id="UP000176404"/>
    </source>
</evidence>
<keyword evidence="2" id="KW-0812">Transmembrane</keyword>
<evidence type="ECO:0008006" key="5">
    <source>
        <dbReference type="Google" id="ProtNLM"/>
    </source>
</evidence>
<accession>A0A1F8B8X5</accession>
<feature type="region of interest" description="Disordered" evidence="1">
    <location>
        <begin position="197"/>
        <end position="245"/>
    </location>
</feature>
<keyword evidence="2" id="KW-0472">Membrane</keyword>
<gene>
    <name evidence="3" type="ORF">A2892_00500</name>
</gene>
<keyword evidence="2" id="KW-1133">Transmembrane helix</keyword>
<feature type="transmembrane region" description="Helical" evidence="2">
    <location>
        <begin position="253"/>
        <end position="275"/>
    </location>
</feature>